<dbReference type="EMBL" id="JBICRM010000001">
    <property type="protein sequence ID" value="MFG1701699.1"/>
    <property type="molecule type" value="Genomic_DNA"/>
</dbReference>
<sequence>MPKQPLQGRVALVTGAGSGIGRGCALALARAGATVAVTDINPRTAQQTHELVQAAGGTSASYPLDVADESAWQTALEAIHRDLGPVTVLVNNAALKASAAGDGGLLETTVEAWDAVVAANLRGAMLGARLVLPDMLAAGNGSISMVTSTAALHSVPGFATAYSSAKAGMIGLTRSIAVTYGPQGVRCNAIAPGVIMVDEDPSQAAFHQSANDLLHRVGRPSDIADTVVFLAGDGEYINGQVITVDGGLIARMPSLSNK</sequence>
<evidence type="ECO:0000256" key="1">
    <source>
        <dbReference type="ARBA" id="ARBA00006484"/>
    </source>
</evidence>
<evidence type="ECO:0000313" key="3">
    <source>
        <dbReference type="EMBL" id="MFG1701699.1"/>
    </source>
</evidence>
<dbReference type="GO" id="GO:0016491">
    <property type="term" value="F:oxidoreductase activity"/>
    <property type="evidence" value="ECO:0007669"/>
    <property type="project" value="UniProtKB-KW"/>
</dbReference>
<dbReference type="InterPro" id="IPR002347">
    <property type="entry name" value="SDR_fam"/>
</dbReference>
<dbReference type="Pfam" id="PF13561">
    <property type="entry name" value="adh_short_C2"/>
    <property type="match status" value="1"/>
</dbReference>
<dbReference type="PRINTS" id="PR00080">
    <property type="entry name" value="SDRFAMILY"/>
</dbReference>
<comment type="caution">
    <text evidence="3">The sequence shown here is derived from an EMBL/GenBank/DDBJ whole genome shotgun (WGS) entry which is preliminary data.</text>
</comment>
<dbReference type="PANTHER" id="PTHR42760:SF133">
    <property type="entry name" value="3-OXOACYL-[ACYL-CARRIER-PROTEIN] REDUCTASE"/>
    <property type="match status" value="1"/>
</dbReference>
<dbReference type="EC" id="1.1.1.-" evidence="3"/>
<reference evidence="3 4" key="1">
    <citation type="submission" date="2024-10" db="EMBL/GenBank/DDBJ databases">
        <authorList>
            <person name="Topkara A.R."/>
            <person name="Saygin H."/>
        </authorList>
    </citation>
    <scope>NUCLEOTIDE SEQUENCE [LARGE SCALE GENOMIC DNA]</scope>
    <source>
        <strain evidence="3 4">M3C6</strain>
    </source>
</reference>
<gene>
    <name evidence="3" type="ORF">ACFLIM_00775</name>
</gene>
<evidence type="ECO:0000256" key="2">
    <source>
        <dbReference type="ARBA" id="ARBA00023002"/>
    </source>
</evidence>
<evidence type="ECO:0000313" key="4">
    <source>
        <dbReference type="Proteomes" id="UP001603978"/>
    </source>
</evidence>
<dbReference type="CDD" id="cd05233">
    <property type="entry name" value="SDR_c"/>
    <property type="match status" value="1"/>
</dbReference>
<dbReference type="RefSeq" id="WP_393160741.1">
    <property type="nucleotide sequence ID" value="NZ_JBICRM010000001.1"/>
</dbReference>
<accession>A0ABW7A3F7</accession>
<organism evidence="3 4">
    <name type="scientific">Nonomuraea marmarensis</name>
    <dbReference type="NCBI Taxonomy" id="3351344"/>
    <lineage>
        <taxon>Bacteria</taxon>
        <taxon>Bacillati</taxon>
        <taxon>Actinomycetota</taxon>
        <taxon>Actinomycetes</taxon>
        <taxon>Streptosporangiales</taxon>
        <taxon>Streptosporangiaceae</taxon>
        <taxon>Nonomuraea</taxon>
    </lineage>
</organism>
<keyword evidence="2 3" id="KW-0560">Oxidoreductase</keyword>
<name>A0ABW7A3F7_9ACTN</name>
<dbReference type="Proteomes" id="UP001603978">
    <property type="component" value="Unassembled WGS sequence"/>
</dbReference>
<protein>
    <submittedName>
        <fullName evidence="3">SDR family NAD(P)-dependent oxidoreductase</fullName>
        <ecNumber evidence="3">1.1.1.-</ecNumber>
    </submittedName>
</protein>
<dbReference type="PRINTS" id="PR00081">
    <property type="entry name" value="GDHRDH"/>
</dbReference>
<keyword evidence="4" id="KW-1185">Reference proteome</keyword>
<dbReference type="InterPro" id="IPR036291">
    <property type="entry name" value="NAD(P)-bd_dom_sf"/>
</dbReference>
<proteinExistence type="inferred from homology"/>
<comment type="similarity">
    <text evidence="1">Belongs to the short-chain dehydrogenases/reductases (SDR) family.</text>
</comment>
<dbReference type="SUPFAM" id="SSF51735">
    <property type="entry name" value="NAD(P)-binding Rossmann-fold domains"/>
    <property type="match status" value="1"/>
</dbReference>
<dbReference type="PANTHER" id="PTHR42760">
    <property type="entry name" value="SHORT-CHAIN DEHYDROGENASES/REDUCTASES FAMILY MEMBER"/>
    <property type="match status" value="1"/>
</dbReference>
<dbReference type="Gene3D" id="3.40.50.720">
    <property type="entry name" value="NAD(P)-binding Rossmann-like Domain"/>
    <property type="match status" value="1"/>
</dbReference>